<feature type="region of interest" description="Disordered" evidence="1">
    <location>
        <begin position="1"/>
        <end position="29"/>
    </location>
</feature>
<protein>
    <submittedName>
        <fullName evidence="3">Putative Qa-SNARE protein</fullName>
    </submittedName>
</protein>
<dbReference type="Gene3D" id="1.20.5.110">
    <property type="match status" value="1"/>
</dbReference>
<keyword evidence="4" id="KW-1185">Reference proteome</keyword>
<feature type="compositionally biased region" description="Basic and acidic residues" evidence="1">
    <location>
        <begin position="9"/>
        <end position="20"/>
    </location>
</feature>
<evidence type="ECO:0000313" key="3">
    <source>
        <dbReference type="EMBL" id="RNF08519.1"/>
    </source>
</evidence>
<dbReference type="AlphaFoldDB" id="A0A3R7M3T6"/>
<dbReference type="Proteomes" id="UP000284403">
    <property type="component" value="Unassembled WGS sequence"/>
</dbReference>
<evidence type="ECO:0000256" key="2">
    <source>
        <dbReference type="SAM" id="Phobius"/>
    </source>
</evidence>
<dbReference type="SUPFAM" id="SSF58038">
    <property type="entry name" value="SNARE fusion complex"/>
    <property type="match status" value="1"/>
</dbReference>
<dbReference type="EMBL" id="MKKU01000534">
    <property type="protein sequence ID" value="RNF08519.1"/>
    <property type="molecule type" value="Genomic_DNA"/>
</dbReference>
<keyword evidence="2" id="KW-1133">Transmembrane helix</keyword>
<accession>A0A3R7M3T6</accession>
<evidence type="ECO:0000256" key="1">
    <source>
        <dbReference type="SAM" id="MobiDB-lite"/>
    </source>
</evidence>
<dbReference type="OrthoDB" id="266279at2759"/>
<dbReference type="GeneID" id="40320765"/>
<keyword evidence="2" id="KW-0472">Membrane</keyword>
<feature type="transmembrane region" description="Helical" evidence="2">
    <location>
        <begin position="107"/>
        <end position="127"/>
    </location>
</feature>
<proteinExistence type="predicted"/>
<evidence type="ECO:0000313" key="4">
    <source>
        <dbReference type="Proteomes" id="UP000284403"/>
    </source>
</evidence>
<comment type="caution">
    <text evidence="3">The sequence shown here is derived from an EMBL/GenBank/DDBJ whole genome shotgun (WGS) entry which is preliminary data.</text>
</comment>
<gene>
    <name evidence="3" type="ORF">Tco025E_07154</name>
</gene>
<name>A0A3R7M3T6_9TRYP</name>
<organism evidence="3 4">
    <name type="scientific">Trypanosoma conorhini</name>
    <dbReference type="NCBI Taxonomy" id="83891"/>
    <lineage>
        <taxon>Eukaryota</taxon>
        <taxon>Discoba</taxon>
        <taxon>Euglenozoa</taxon>
        <taxon>Kinetoplastea</taxon>
        <taxon>Metakinetoplastina</taxon>
        <taxon>Trypanosomatida</taxon>
        <taxon>Trypanosomatidae</taxon>
        <taxon>Trypanosoma</taxon>
    </lineage>
</organism>
<sequence>MQRGGWEPVAREDRVADKMKSGTAGGGDEHVTALRSSQLAADTNENLLRALRASEATNETGYATLQQLGRQKETIARTLAGVEGTREELSGARRTIRDIRVGVYKEWAVKGLVLLLLLLLDIVLFYVKFIRR</sequence>
<dbReference type="RefSeq" id="XP_029225864.1">
    <property type="nucleotide sequence ID" value="XM_029374021.1"/>
</dbReference>
<keyword evidence="2" id="KW-0812">Transmembrane</keyword>
<reference evidence="3 4" key="1">
    <citation type="journal article" date="2018" name="BMC Genomics">
        <title>Genomic comparison of Trypanosoma conorhini and Trypanosoma rangeli to Trypanosoma cruzi strains of high and low virulence.</title>
        <authorList>
            <person name="Bradwell K.R."/>
            <person name="Koparde V.N."/>
            <person name="Matveyev A.V."/>
            <person name="Serrano M.G."/>
            <person name="Alves J.M."/>
            <person name="Parikh H."/>
            <person name="Huang B."/>
            <person name="Lee V."/>
            <person name="Espinosa-Alvarez O."/>
            <person name="Ortiz P.A."/>
            <person name="Costa-Martins A.G."/>
            <person name="Teixeira M.M."/>
            <person name="Buck G.A."/>
        </authorList>
    </citation>
    <scope>NUCLEOTIDE SEQUENCE [LARGE SCALE GENOMIC DNA]</scope>
    <source>
        <strain evidence="3 4">025E</strain>
    </source>
</reference>